<evidence type="ECO:0000313" key="1">
    <source>
        <dbReference type="EMBL" id="WAC03544.1"/>
    </source>
</evidence>
<organism evidence="1 2">
    <name type="scientific">Lacinutrix neustonica</name>
    <dbReference type="NCBI Taxonomy" id="2980107"/>
    <lineage>
        <taxon>Bacteria</taxon>
        <taxon>Pseudomonadati</taxon>
        <taxon>Bacteroidota</taxon>
        <taxon>Flavobacteriia</taxon>
        <taxon>Flavobacteriales</taxon>
        <taxon>Flavobacteriaceae</taxon>
        <taxon>Lacinutrix</taxon>
    </lineage>
</organism>
<dbReference type="Gene3D" id="3.40.50.2300">
    <property type="match status" value="2"/>
</dbReference>
<accession>A0A9E8SFL2</accession>
<dbReference type="SUPFAM" id="SSF53822">
    <property type="entry name" value="Periplasmic binding protein-like I"/>
    <property type="match status" value="1"/>
</dbReference>
<protein>
    <submittedName>
        <fullName evidence="1">ABC transporter substrate-binding protein</fullName>
    </submittedName>
</protein>
<dbReference type="Proteomes" id="UP001164705">
    <property type="component" value="Chromosome"/>
</dbReference>
<dbReference type="EMBL" id="CP113088">
    <property type="protein sequence ID" value="WAC03544.1"/>
    <property type="molecule type" value="Genomic_DNA"/>
</dbReference>
<keyword evidence="2" id="KW-1185">Reference proteome</keyword>
<dbReference type="RefSeq" id="WP_267678149.1">
    <property type="nucleotide sequence ID" value="NZ_CP113088.1"/>
</dbReference>
<gene>
    <name evidence="1" type="ORF">N7U66_08725</name>
</gene>
<name>A0A9E8SFL2_9FLAO</name>
<reference evidence="1" key="1">
    <citation type="submission" date="2022-11" db="EMBL/GenBank/DDBJ databases">
        <title>Lacinutrix neustonica HL-RS19T sp. nov., isolated from the surface microlayer sample of brackish Lake Shihwa.</title>
        <authorList>
            <person name="Choi J.Y."/>
            <person name="Hwang C.Y."/>
        </authorList>
    </citation>
    <scope>NUCLEOTIDE SEQUENCE</scope>
    <source>
        <strain evidence="1">HL-RS19</strain>
    </source>
</reference>
<proteinExistence type="predicted"/>
<dbReference type="InterPro" id="IPR028082">
    <property type="entry name" value="Peripla_BP_I"/>
</dbReference>
<evidence type="ECO:0000313" key="2">
    <source>
        <dbReference type="Proteomes" id="UP001164705"/>
    </source>
</evidence>
<dbReference type="KEGG" id="lnu:N7U66_08725"/>
<sequence length="326" mass="37313">MEYYFRFLFGMLMAFDELEKKGVNLNVKVYDTQSRENEVNAILRNNDFTEADVVIGPLLAPTFNAAATNLAYKSVPMVSPVIKNVNVGNNVFQSRPSDEILKNKIIDYVKKDSTSHIVVISDLKRKPISTMLKEKFANAKLVSSRLDKKTQEDEYYILEQDLTSVLKPGNNMVFLETDHPGFVSNVASILNGLNNDETMITLVTTNQNKAFENEEVSNYHLSNLHFTYPSISKIVSEDSNIDFVKNYKKEYRISPNSYAIRGYDLTMDVVLRLVTAESLFSSVMETPMTSYIENKFGYKKKIFGGYYNNSVYIVRYNDLKIDEIKQ</sequence>
<dbReference type="AlphaFoldDB" id="A0A9E8SFL2"/>
<dbReference type="CDD" id="cd06268">
    <property type="entry name" value="PBP1_ABC_transporter_LIVBP-like"/>
    <property type="match status" value="1"/>
</dbReference>